<evidence type="ECO:0000256" key="1">
    <source>
        <dbReference type="ARBA" id="ARBA00004571"/>
    </source>
</evidence>
<sequence>MKTLFKLSTLAVSVFAASQVAAVELYNSEGTSANMYGAIAAHVSAYDYDKSSILGNAAGLGYNSDQTLVEDPGSWFGFDIKHQMGKVYGIAKIEWDVDFSTASDLDDRRALTARQTYAGFGHDDFGSVTIGRQESPYMKADKGYYAYWVGGLNMMQSDELGSRRTANTVVWQNDFDNLYVGLQYQAARQANDFIFFGGNGLNFGGLLEVNADDPVKIDGGFGGAIAYTVESTNTYLVAAYNQSNDINGKFTDILGDLTETTATDAEIKQYAFAIEQHLLEGGLSLSARYEQFEAKDGANAFDTKTTSFGFGANMYLSDSVRIYGGYEMAEEKTKTLAKLSPSLSNLTSVLLGLQYLGVKFT</sequence>
<gene>
    <name evidence="6" type="ORF">JCM19235_6661</name>
</gene>
<organism evidence="6 7">
    <name type="scientific">Vibrio maritimus</name>
    <dbReference type="NCBI Taxonomy" id="990268"/>
    <lineage>
        <taxon>Bacteria</taxon>
        <taxon>Pseudomonadati</taxon>
        <taxon>Pseudomonadota</taxon>
        <taxon>Gammaproteobacteria</taxon>
        <taxon>Vibrionales</taxon>
        <taxon>Vibrionaceae</taxon>
        <taxon>Vibrio</taxon>
    </lineage>
</organism>
<feature type="signal peptide" evidence="4">
    <location>
        <begin position="1"/>
        <end position="22"/>
    </location>
</feature>
<comment type="subcellular location">
    <subcellularLocation>
        <location evidence="1">Cell outer membrane</location>
        <topology evidence="1">Multi-pass membrane protein</topology>
    </subcellularLocation>
</comment>
<reference evidence="6 7" key="1">
    <citation type="submission" date="2014-09" db="EMBL/GenBank/DDBJ databases">
        <title>Vibrio maritimus JCM 19235. (C45) whole genome shotgun sequence.</title>
        <authorList>
            <person name="Sawabe T."/>
            <person name="Meirelles P."/>
            <person name="Nakanishi M."/>
            <person name="Sayaka M."/>
            <person name="Hattori M."/>
            <person name="Ohkuma M."/>
        </authorList>
    </citation>
    <scope>NUCLEOTIDE SEQUENCE [LARGE SCALE GENOMIC DNA]</scope>
    <source>
        <strain evidence="7">JCM19235</strain>
    </source>
</reference>
<evidence type="ECO:0000313" key="7">
    <source>
        <dbReference type="Proteomes" id="UP000029228"/>
    </source>
</evidence>
<dbReference type="CDD" id="cd00342">
    <property type="entry name" value="gram_neg_porins"/>
    <property type="match status" value="1"/>
</dbReference>
<dbReference type="STRING" id="990268.JCM19235_6661"/>
<keyword evidence="3" id="KW-0472">Membrane</keyword>
<evidence type="ECO:0000256" key="2">
    <source>
        <dbReference type="ARBA" id="ARBA00022729"/>
    </source>
</evidence>
<dbReference type="InterPro" id="IPR023614">
    <property type="entry name" value="Porin_dom_sf"/>
</dbReference>
<evidence type="ECO:0000313" key="6">
    <source>
        <dbReference type="EMBL" id="GAL18108.1"/>
    </source>
</evidence>
<dbReference type="GO" id="GO:0009279">
    <property type="term" value="C:cell outer membrane"/>
    <property type="evidence" value="ECO:0007669"/>
    <property type="project" value="UniProtKB-SubCell"/>
</dbReference>
<evidence type="ECO:0000256" key="4">
    <source>
        <dbReference type="SAM" id="SignalP"/>
    </source>
</evidence>
<dbReference type="Proteomes" id="UP000029228">
    <property type="component" value="Unassembled WGS sequence"/>
</dbReference>
<dbReference type="OrthoDB" id="5689851at2"/>
<dbReference type="EMBL" id="BBMR01000002">
    <property type="protein sequence ID" value="GAL18108.1"/>
    <property type="molecule type" value="Genomic_DNA"/>
</dbReference>
<evidence type="ECO:0000259" key="5">
    <source>
        <dbReference type="Pfam" id="PF13609"/>
    </source>
</evidence>
<proteinExistence type="predicted"/>
<keyword evidence="2 4" id="KW-0732">Signal</keyword>
<dbReference type="GO" id="GO:0015288">
    <property type="term" value="F:porin activity"/>
    <property type="evidence" value="ECO:0007669"/>
    <property type="project" value="InterPro"/>
</dbReference>
<comment type="caution">
    <text evidence="6">The sequence shown here is derived from an EMBL/GenBank/DDBJ whole genome shotgun (WGS) entry which is preliminary data.</text>
</comment>
<protein>
    <submittedName>
        <fullName evidence="6">Outer membrane porin putative</fullName>
    </submittedName>
</protein>
<dbReference type="SUPFAM" id="SSF56935">
    <property type="entry name" value="Porins"/>
    <property type="match status" value="1"/>
</dbReference>
<feature type="domain" description="Porin" evidence="5">
    <location>
        <begin position="10"/>
        <end position="332"/>
    </location>
</feature>
<dbReference type="PANTHER" id="PTHR34501:SF2">
    <property type="entry name" value="OUTER MEMBRANE PORIN F-RELATED"/>
    <property type="match status" value="1"/>
</dbReference>
<dbReference type="PANTHER" id="PTHR34501">
    <property type="entry name" value="PROTEIN YDDL-RELATED"/>
    <property type="match status" value="1"/>
</dbReference>
<dbReference type="InterPro" id="IPR050298">
    <property type="entry name" value="Gram-neg_bact_OMP"/>
</dbReference>
<keyword evidence="7" id="KW-1185">Reference proteome</keyword>
<evidence type="ECO:0000256" key="3">
    <source>
        <dbReference type="ARBA" id="ARBA00023136"/>
    </source>
</evidence>
<accession>A0A090RU74</accession>
<feature type="chain" id="PRO_5001863938" evidence="4">
    <location>
        <begin position="23"/>
        <end position="361"/>
    </location>
</feature>
<dbReference type="InterPro" id="IPR033900">
    <property type="entry name" value="Gram_neg_porin_domain"/>
</dbReference>
<dbReference type="Pfam" id="PF13609">
    <property type="entry name" value="Porin_4"/>
    <property type="match status" value="1"/>
</dbReference>
<dbReference type="Gene3D" id="2.40.160.10">
    <property type="entry name" value="Porin"/>
    <property type="match status" value="1"/>
</dbReference>
<name>A0A090RU74_9VIBR</name>
<dbReference type="AlphaFoldDB" id="A0A090RU74"/>